<name>A0ABZ1NI21_9NOCA</name>
<dbReference type="Gene3D" id="1.10.10.2840">
    <property type="entry name" value="PucR C-terminal helix-turn-helix domain"/>
    <property type="match status" value="1"/>
</dbReference>
<dbReference type="InterPro" id="IPR042070">
    <property type="entry name" value="PucR_C-HTH_sf"/>
</dbReference>
<evidence type="ECO:0000259" key="1">
    <source>
        <dbReference type="Pfam" id="PF13556"/>
    </source>
</evidence>
<dbReference type="InterPro" id="IPR051448">
    <property type="entry name" value="CdaR-like_regulators"/>
</dbReference>
<dbReference type="RefSeq" id="WP_405151589.1">
    <property type="nucleotide sequence ID" value="NZ_CP109527.1"/>
</dbReference>
<reference evidence="3 4" key="1">
    <citation type="submission" date="2022-10" db="EMBL/GenBank/DDBJ databases">
        <title>The complete genomes of actinobacterial strains from the NBC collection.</title>
        <authorList>
            <person name="Joergensen T.S."/>
            <person name="Alvarez Arevalo M."/>
            <person name="Sterndorff E.B."/>
            <person name="Faurdal D."/>
            <person name="Vuksanovic O."/>
            <person name="Mourched A.-S."/>
            <person name="Charusanti P."/>
            <person name="Shaw S."/>
            <person name="Blin K."/>
            <person name="Weber T."/>
        </authorList>
    </citation>
    <scope>NUCLEOTIDE SEQUENCE [LARGE SCALE GENOMIC DNA]</scope>
    <source>
        <strain evidence="3 4">NBC_01413</strain>
    </source>
</reference>
<protein>
    <submittedName>
        <fullName evidence="3">Helix-turn-helix domain-containing protein</fullName>
    </submittedName>
</protein>
<organism evidence="3 4">
    <name type="scientific">Nocardia salmonicida</name>
    <dbReference type="NCBI Taxonomy" id="53431"/>
    <lineage>
        <taxon>Bacteria</taxon>
        <taxon>Bacillati</taxon>
        <taxon>Actinomycetota</taxon>
        <taxon>Actinomycetes</taxon>
        <taxon>Mycobacteriales</taxon>
        <taxon>Nocardiaceae</taxon>
        <taxon>Nocardia</taxon>
    </lineage>
</organism>
<dbReference type="PANTHER" id="PTHR33744">
    <property type="entry name" value="CARBOHYDRATE DIACID REGULATOR"/>
    <property type="match status" value="1"/>
</dbReference>
<dbReference type="Proteomes" id="UP001621418">
    <property type="component" value="Chromosome"/>
</dbReference>
<accession>A0ABZ1NI21</accession>
<evidence type="ECO:0000259" key="2">
    <source>
        <dbReference type="Pfam" id="PF14361"/>
    </source>
</evidence>
<proteinExistence type="predicted"/>
<dbReference type="Pfam" id="PF14361">
    <property type="entry name" value="RsbRD_N"/>
    <property type="match status" value="1"/>
</dbReference>
<dbReference type="Pfam" id="PF13556">
    <property type="entry name" value="HTH_30"/>
    <property type="match status" value="1"/>
</dbReference>
<evidence type="ECO:0000313" key="3">
    <source>
        <dbReference type="EMBL" id="WTY39645.1"/>
    </source>
</evidence>
<dbReference type="InterPro" id="IPR025736">
    <property type="entry name" value="PucR_C-HTH_dom"/>
</dbReference>
<feature type="domain" description="PucR C-terminal helix-turn-helix" evidence="1">
    <location>
        <begin position="321"/>
        <end position="377"/>
    </location>
</feature>
<evidence type="ECO:0000313" key="4">
    <source>
        <dbReference type="Proteomes" id="UP001621418"/>
    </source>
</evidence>
<dbReference type="InterPro" id="IPR025751">
    <property type="entry name" value="RsbRD_N_dom"/>
</dbReference>
<sequence length="402" mass="44384">MDEADDHSAPPVKRELLARLLDDSPSLAAQLLETMRSEVPSYGVIDRDDLLPAAVTSITRIMATVAEERPFTEAELAAFRDHGEMRGRQGISIEDMLIGWRSAVRIALETLVAIGRNSGTTDRDLLDLSQQILEVSDRAIVALARGHHDAERELAGYEQGRLTDLVRGILLGTLSRAEIRVRIQSYGLDPDRDYYAIRARTDPKTMTDDHTRRLSLTPGANARGLTASLDGDIAGFLDRLPEDTADATIGCGPPASLDQLEPSFRRATRAMTTAAAFGLSGVHDLGSLGLLPAVLAEQEVGDDLVHRYITPLGTGEAARALLETVRNYLSLGMRADLVSERMFVHHNTVRYRLRRFEELTGVSLRDPDRALEAWWALQRHRLTASADAQRSADDHDEPVRDR</sequence>
<gene>
    <name evidence="3" type="ORF">OG308_16000</name>
</gene>
<feature type="domain" description="RsbT co-antagonist protein RsbRD N-terminal" evidence="2">
    <location>
        <begin position="25"/>
        <end position="159"/>
    </location>
</feature>
<dbReference type="PANTHER" id="PTHR33744:SF7">
    <property type="entry name" value="PUCR FAMILY TRANSCRIPTIONAL REGULATOR"/>
    <property type="match status" value="1"/>
</dbReference>
<dbReference type="EMBL" id="CP109527">
    <property type="protein sequence ID" value="WTY39645.1"/>
    <property type="molecule type" value="Genomic_DNA"/>
</dbReference>
<keyword evidence="4" id="KW-1185">Reference proteome</keyword>